<sequence>MVDSDIALVVRFCVICSTLLVICMPFLLVRKIYREKAVGSASLIPIVLGLANSHVWMMYGYLGRKWLLSFPLFLFGDIVSVCYLYIFWRYSDDRRQVAQTISIVFAWLAVPTFYVIVGSLGLTDQTRAQVWKTHGLCFCGVTVVIIHLLMLKNLLRAIYHRSAASIVPRSLAVTTIDTCGWFAFGLMTSNWIIAGPQVFVITLHVAAWTIYVVFTHRTSPKNAMYVMEEGSVMSILRVLPEVHSDVHAGMKEAPTSFSVEYCSLRSPLQITNQHSV</sequence>
<evidence type="ECO:0000256" key="2">
    <source>
        <dbReference type="ARBA" id="ARBA00007809"/>
    </source>
</evidence>
<dbReference type="PANTHER" id="PTHR10791">
    <property type="entry name" value="RAG1-ACTIVATING PROTEIN 1"/>
    <property type="match status" value="1"/>
</dbReference>
<keyword evidence="5" id="KW-0762">Sugar transport</keyword>
<dbReference type="Proteomes" id="UP001162060">
    <property type="component" value="Unassembled WGS sequence"/>
</dbReference>
<name>A0AAV1TA24_9STRA</name>
<keyword evidence="7" id="KW-0677">Repeat</keyword>
<comment type="subcellular location">
    <subcellularLocation>
        <location evidence="1">Cell membrane</location>
        <topology evidence="1">Multi-pass membrane protein</topology>
    </subcellularLocation>
</comment>
<evidence type="ECO:0000313" key="12">
    <source>
        <dbReference type="Proteomes" id="UP001162060"/>
    </source>
</evidence>
<comment type="caution">
    <text evidence="11">The sequence shown here is derived from an EMBL/GenBank/DDBJ whole genome shotgun (WGS) entry which is preliminary data.</text>
</comment>
<organism evidence="11 12">
    <name type="scientific">Peronospora matthiolae</name>
    <dbReference type="NCBI Taxonomy" id="2874970"/>
    <lineage>
        <taxon>Eukaryota</taxon>
        <taxon>Sar</taxon>
        <taxon>Stramenopiles</taxon>
        <taxon>Oomycota</taxon>
        <taxon>Peronosporomycetes</taxon>
        <taxon>Peronosporales</taxon>
        <taxon>Peronosporaceae</taxon>
        <taxon>Peronospora</taxon>
    </lineage>
</organism>
<evidence type="ECO:0000256" key="4">
    <source>
        <dbReference type="ARBA" id="ARBA00022475"/>
    </source>
</evidence>
<feature type="transmembrane region" description="Helical" evidence="10">
    <location>
        <begin position="100"/>
        <end position="121"/>
    </location>
</feature>
<keyword evidence="9 10" id="KW-0472">Membrane</keyword>
<dbReference type="Pfam" id="PF03083">
    <property type="entry name" value="MtN3_slv"/>
    <property type="match status" value="1"/>
</dbReference>
<gene>
    <name evidence="11" type="ORF">PM001_LOCUS3536</name>
</gene>
<evidence type="ECO:0000256" key="9">
    <source>
        <dbReference type="ARBA" id="ARBA00023136"/>
    </source>
</evidence>
<dbReference type="PANTHER" id="PTHR10791:SF30">
    <property type="entry name" value="SUGAR TRANSPORTER SWEET1"/>
    <property type="match status" value="1"/>
</dbReference>
<keyword evidence="8 10" id="KW-1133">Transmembrane helix</keyword>
<feature type="transmembrane region" description="Helical" evidence="10">
    <location>
        <begin position="133"/>
        <end position="151"/>
    </location>
</feature>
<evidence type="ECO:0000256" key="6">
    <source>
        <dbReference type="ARBA" id="ARBA00022692"/>
    </source>
</evidence>
<dbReference type="GO" id="GO:0051119">
    <property type="term" value="F:sugar transmembrane transporter activity"/>
    <property type="evidence" value="ECO:0007669"/>
    <property type="project" value="InterPro"/>
</dbReference>
<evidence type="ECO:0000256" key="7">
    <source>
        <dbReference type="ARBA" id="ARBA00022737"/>
    </source>
</evidence>
<feature type="transmembrane region" description="Helical" evidence="10">
    <location>
        <begin position="68"/>
        <end position="88"/>
    </location>
</feature>
<dbReference type="FunFam" id="1.20.1280.290:FF:000007">
    <property type="entry name" value="Bidirectional sugar transporter SWEET7"/>
    <property type="match status" value="1"/>
</dbReference>
<keyword evidence="4" id="KW-1003">Cell membrane</keyword>
<dbReference type="InterPro" id="IPR047664">
    <property type="entry name" value="SWEET"/>
</dbReference>
<keyword evidence="6 10" id="KW-0812">Transmembrane</keyword>
<protein>
    <recommendedName>
        <fullName evidence="13">Bidirectional sugar transporter SWEET</fullName>
    </recommendedName>
</protein>
<proteinExistence type="inferred from homology"/>
<evidence type="ECO:0000256" key="5">
    <source>
        <dbReference type="ARBA" id="ARBA00022597"/>
    </source>
</evidence>
<feature type="transmembrane region" description="Helical" evidence="10">
    <location>
        <begin position="41"/>
        <end position="62"/>
    </location>
</feature>
<evidence type="ECO:0000256" key="10">
    <source>
        <dbReference type="SAM" id="Phobius"/>
    </source>
</evidence>
<reference evidence="11" key="1">
    <citation type="submission" date="2024-01" db="EMBL/GenBank/DDBJ databases">
        <authorList>
            <person name="Webb A."/>
        </authorList>
    </citation>
    <scope>NUCLEOTIDE SEQUENCE</scope>
    <source>
        <strain evidence="11">Pm1</strain>
    </source>
</reference>
<dbReference type="InterPro" id="IPR004316">
    <property type="entry name" value="SWEET_rpt"/>
</dbReference>
<evidence type="ECO:0008006" key="13">
    <source>
        <dbReference type="Google" id="ProtNLM"/>
    </source>
</evidence>
<evidence type="ECO:0000256" key="8">
    <source>
        <dbReference type="ARBA" id="ARBA00022989"/>
    </source>
</evidence>
<feature type="transmembrane region" description="Helical" evidence="10">
    <location>
        <begin position="190"/>
        <end position="214"/>
    </location>
</feature>
<dbReference type="AlphaFoldDB" id="A0AAV1TA24"/>
<evidence type="ECO:0000256" key="1">
    <source>
        <dbReference type="ARBA" id="ARBA00004651"/>
    </source>
</evidence>
<evidence type="ECO:0000313" key="11">
    <source>
        <dbReference type="EMBL" id="CAK7907435.1"/>
    </source>
</evidence>
<evidence type="ECO:0000256" key="3">
    <source>
        <dbReference type="ARBA" id="ARBA00022448"/>
    </source>
</evidence>
<accession>A0AAV1TA24</accession>
<dbReference type="Gene3D" id="1.20.1280.290">
    <property type="match status" value="1"/>
</dbReference>
<feature type="transmembrane region" description="Helical" evidence="10">
    <location>
        <begin position="6"/>
        <end position="29"/>
    </location>
</feature>
<comment type="similarity">
    <text evidence="2">Belongs to the SWEET sugar transporter family.</text>
</comment>
<keyword evidence="3" id="KW-0813">Transport</keyword>
<dbReference type="EMBL" id="CAKLBY020000031">
    <property type="protein sequence ID" value="CAK7907435.1"/>
    <property type="molecule type" value="Genomic_DNA"/>
</dbReference>
<dbReference type="GO" id="GO:0005886">
    <property type="term" value="C:plasma membrane"/>
    <property type="evidence" value="ECO:0007669"/>
    <property type="project" value="UniProtKB-SubCell"/>
</dbReference>